<dbReference type="EMBL" id="FNRL01000036">
    <property type="protein sequence ID" value="SEB07090.1"/>
    <property type="molecule type" value="Genomic_DNA"/>
</dbReference>
<reference evidence="2" key="1">
    <citation type="submission" date="2016-10" db="EMBL/GenBank/DDBJ databases">
        <authorList>
            <person name="Varghese N."/>
            <person name="Submissions S."/>
        </authorList>
    </citation>
    <scope>NUCLEOTIDE SEQUENCE [LARGE SCALE GENOMIC DNA]</scope>
    <source>
        <strain evidence="2">DSM 23920</strain>
    </source>
</reference>
<evidence type="ECO:0000313" key="1">
    <source>
        <dbReference type="EMBL" id="SEB07090.1"/>
    </source>
</evidence>
<accession>A0A1H4GDM7</accession>
<dbReference type="RefSeq" id="WP_089765521.1">
    <property type="nucleotide sequence ID" value="NZ_BKAT01000059.1"/>
</dbReference>
<dbReference type="OrthoDB" id="1701659at2"/>
<evidence type="ECO:0000313" key="2">
    <source>
        <dbReference type="Proteomes" id="UP000199656"/>
    </source>
</evidence>
<protein>
    <submittedName>
        <fullName evidence="1">Uncharacterized protein</fullName>
    </submittedName>
</protein>
<dbReference type="STRING" id="408074.SAMN05660909_05158"/>
<name>A0A1H4GDM7_9BACT</name>
<gene>
    <name evidence="1" type="ORF">SAMN05660909_05158</name>
</gene>
<keyword evidence="2" id="KW-1185">Reference proteome</keyword>
<sequence>MAKQVFLLSPNDHNVDSAKLVSVCKALSIQFDISDENVNVDKNMIDYMYENNGYVLNQRMLSLILKNMLPEYEEMIFQPGQYTHILASCLSLLKNYIDENFEQYVAGIFITINEHNQESQETILKILNSEVLSENTKQQVILKTDFQLENIDTCNDIQLWDLLMQHVRISPTWNNIYTYYSCPINEDAETAGITEALVTYLNAKECSEQLSQKHIFDDADSGEIVRMMKDIFSSGKLNDESFPILLRAVSFQFTNFEFSATLESQSKMLVESNKVIFEAITLSSLMQYHPTLAANWVADNWTAFINIFGEVKLNSRSWAKLIERTAGNSAQQNFLLEKIPGENVVAVLDLGASIPNEIISKKRVKADYRTIERISLNPAIEKNIVNVLLTENLGNLNEKEARQILLNMGAEYAELTQRANPKVPKSDLMENLLMALKDNGFFVASFETKNKYIHVTSTPKEDPE</sequence>
<dbReference type="Proteomes" id="UP000199656">
    <property type="component" value="Unassembled WGS sequence"/>
</dbReference>
<proteinExistence type="predicted"/>
<dbReference type="AlphaFoldDB" id="A0A1H4GDM7"/>
<organism evidence="1 2">
    <name type="scientific">Chitinophaga terrae</name>
    <name type="common">ex Kim and Jung 2007</name>
    <dbReference type="NCBI Taxonomy" id="408074"/>
    <lineage>
        <taxon>Bacteria</taxon>
        <taxon>Pseudomonadati</taxon>
        <taxon>Bacteroidota</taxon>
        <taxon>Chitinophagia</taxon>
        <taxon>Chitinophagales</taxon>
        <taxon>Chitinophagaceae</taxon>
        <taxon>Chitinophaga</taxon>
    </lineage>
</organism>